<dbReference type="GO" id="GO:0048039">
    <property type="term" value="F:ubiquinone binding"/>
    <property type="evidence" value="ECO:0007669"/>
    <property type="project" value="TreeGrafter"/>
</dbReference>
<keyword evidence="4 8" id="KW-1133">Transmembrane helix</keyword>
<keyword evidence="5 8" id="KW-0472">Membrane</keyword>
<dbReference type="GO" id="GO:0012505">
    <property type="term" value="C:endomembrane system"/>
    <property type="evidence" value="ECO:0007669"/>
    <property type="project" value="UniProtKB-SubCell"/>
</dbReference>
<comment type="function">
    <text evidence="6">NDH-1 shuttles electrons from NAD(P)H, via FMN and iron-sulfur (Fe-S) centers, to quinones in the respiratory chain. The immediate electron acceptor for the enzyme in this species is believed to be plastoquinone. Couples the redox reaction to proton translocation (for every two electrons transferred, four hydrogen ions are translocated across the cytoplasmic membrane), and thus conserves the redox energy in a proton gradient.</text>
</comment>
<dbReference type="NCBIfam" id="TIGR01972">
    <property type="entry name" value="NDH_I_M"/>
    <property type="match status" value="1"/>
</dbReference>
<keyword evidence="3 7" id="KW-0812">Transmembrane</keyword>
<dbReference type="GO" id="GO:0015990">
    <property type="term" value="P:electron transport coupled proton transport"/>
    <property type="evidence" value="ECO:0007669"/>
    <property type="project" value="TreeGrafter"/>
</dbReference>
<dbReference type="AlphaFoldDB" id="A0A9X4M8W3"/>
<feature type="transmembrane region" description="Helical" evidence="8">
    <location>
        <begin position="269"/>
        <end position="290"/>
    </location>
</feature>
<dbReference type="GO" id="GO:0008137">
    <property type="term" value="F:NADH dehydrogenase (ubiquinone) activity"/>
    <property type="evidence" value="ECO:0007669"/>
    <property type="project" value="InterPro"/>
</dbReference>
<feature type="transmembrane region" description="Helical" evidence="8">
    <location>
        <begin position="371"/>
        <end position="396"/>
    </location>
</feature>
<feature type="transmembrane region" description="Helical" evidence="8">
    <location>
        <begin position="461"/>
        <end position="480"/>
    </location>
</feature>
<sequence length="510" mass="55208">MLSTLVWVPIAGALLIVFLGAFLDSQQLRRISLGIAIATFGWSIFLLTKFDLSLATIQLGESLAWLDPIGLTYRLGVDGLSFPLVLLNGLLLSIAIYISNDIQRPRLYFPLLLLLGGGVNGAFLAQNLLLFFLFFEVELIPLYLLIAIWGGEKRGYAATKFLIYTAISGVLILAAFFGMAIFGSGDTNAFTFNYQDLNLEGASKNVKGILLILLLLGFGIKIPIVPLHTWLPDAHVEASTPVSTLLAGVLLKLGTYGLLRFGLGLLPDAWQAIAPFLAIWAVVSVIYGCLTAINQTDMKKMVAYSSVGHMGYILLALSAATPLALVGATFQMVSHGLISALLFILVGIVYKKTGTRDINSLNGLLNPERGLPITGSLMILAAMASAGTPGMVGFIAEFVIFRSSYAVFPFQTLLCMIGTGLTAVYFLIMIDRVFFGRLAVEKFKDRPPINSFPFAKWQEKFPAIALALIIVFFGLIPNFATQMIEISADAIAPNRTKPNQIALVQSLTVP</sequence>
<dbReference type="PANTHER" id="PTHR43507">
    <property type="entry name" value="NADH-UBIQUINONE OXIDOREDUCTASE CHAIN 4"/>
    <property type="match status" value="1"/>
</dbReference>
<evidence type="ECO:0000259" key="9">
    <source>
        <dbReference type="Pfam" id="PF00361"/>
    </source>
</evidence>
<protein>
    <submittedName>
        <fullName evidence="10">NADH-quinone oxidoreductase subunit M</fullName>
        <ecNumber evidence="10">1.6.5.-</ecNumber>
    </submittedName>
</protein>
<evidence type="ECO:0000256" key="8">
    <source>
        <dbReference type="SAM" id="Phobius"/>
    </source>
</evidence>
<evidence type="ECO:0000256" key="1">
    <source>
        <dbReference type="ARBA" id="ARBA00004127"/>
    </source>
</evidence>
<feature type="transmembrane region" description="Helical" evidence="8">
    <location>
        <begin position="35"/>
        <end position="60"/>
    </location>
</feature>
<dbReference type="EC" id="1.6.5.-" evidence="10"/>
<dbReference type="GO" id="GO:0042773">
    <property type="term" value="P:ATP synthesis coupled electron transport"/>
    <property type="evidence" value="ECO:0007669"/>
    <property type="project" value="InterPro"/>
</dbReference>
<comment type="similarity">
    <text evidence="2">Belongs to the complex I subunit 4 family.</text>
</comment>
<dbReference type="RefSeq" id="WP_009627172.1">
    <property type="nucleotide sequence ID" value="NZ_VBTY01000079.1"/>
</dbReference>
<dbReference type="InterPro" id="IPR001750">
    <property type="entry name" value="ND/Mrp_TM"/>
</dbReference>
<feature type="transmembrane region" description="Helical" evidence="8">
    <location>
        <begin position="161"/>
        <end position="182"/>
    </location>
</feature>
<evidence type="ECO:0000256" key="6">
    <source>
        <dbReference type="ARBA" id="ARBA00025624"/>
    </source>
</evidence>
<name>A0A9X4M8W3_9CYAN</name>
<feature type="transmembrane region" description="Helical" evidence="8">
    <location>
        <begin position="243"/>
        <end position="263"/>
    </location>
</feature>
<comment type="subcellular location">
    <subcellularLocation>
        <location evidence="1">Endomembrane system</location>
        <topology evidence="1">Multi-pass membrane protein</topology>
    </subcellularLocation>
    <subcellularLocation>
        <location evidence="7">Membrane</location>
        <topology evidence="7">Multi-pass membrane protein</topology>
    </subcellularLocation>
</comment>
<accession>A0A9X4M8W3</accession>
<feature type="transmembrane region" description="Helical" evidence="8">
    <location>
        <begin position="408"/>
        <end position="428"/>
    </location>
</feature>
<feature type="transmembrane region" description="Helical" evidence="8">
    <location>
        <begin position="6"/>
        <end position="23"/>
    </location>
</feature>
<dbReference type="InterPro" id="IPR010227">
    <property type="entry name" value="NADH_Q_OxRdtase_chainM/4"/>
</dbReference>
<evidence type="ECO:0000256" key="3">
    <source>
        <dbReference type="ARBA" id="ARBA00022692"/>
    </source>
</evidence>
<feature type="transmembrane region" description="Helical" evidence="8">
    <location>
        <begin position="302"/>
        <end position="326"/>
    </location>
</feature>
<evidence type="ECO:0000313" key="10">
    <source>
        <dbReference type="EMBL" id="MDG3495064.1"/>
    </source>
</evidence>
<feature type="transmembrane region" description="Helical" evidence="8">
    <location>
        <begin position="131"/>
        <end position="149"/>
    </location>
</feature>
<feature type="transmembrane region" description="Helical" evidence="8">
    <location>
        <begin position="332"/>
        <end position="350"/>
    </location>
</feature>
<dbReference type="Proteomes" id="UP001152872">
    <property type="component" value="Unassembled WGS sequence"/>
</dbReference>
<feature type="transmembrane region" description="Helical" evidence="8">
    <location>
        <begin position="209"/>
        <end position="231"/>
    </location>
</feature>
<keyword evidence="10" id="KW-0560">Oxidoreductase</keyword>
<comment type="caution">
    <text evidence="10">The sequence shown here is derived from an EMBL/GenBank/DDBJ whole genome shotgun (WGS) entry which is preliminary data.</text>
</comment>
<keyword evidence="11" id="KW-1185">Reference proteome</keyword>
<dbReference type="EMBL" id="VBTY01000079">
    <property type="protein sequence ID" value="MDG3495064.1"/>
    <property type="molecule type" value="Genomic_DNA"/>
</dbReference>
<evidence type="ECO:0000313" key="11">
    <source>
        <dbReference type="Proteomes" id="UP001152872"/>
    </source>
</evidence>
<dbReference type="Pfam" id="PF00361">
    <property type="entry name" value="Proton_antipo_M"/>
    <property type="match status" value="1"/>
</dbReference>
<evidence type="ECO:0000256" key="4">
    <source>
        <dbReference type="ARBA" id="ARBA00022989"/>
    </source>
</evidence>
<dbReference type="GO" id="GO:0003954">
    <property type="term" value="F:NADH dehydrogenase activity"/>
    <property type="evidence" value="ECO:0007669"/>
    <property type="project" value="TreeGrafter"/>
</dbReference>
<evidence type="ECO:0000256" key="5">
    <source>
        <dbReference type="ARBA" id="ARBA00023136"/>
    </source>
</evidence>
<gene>
    <name evidence="10" type="ORF">FEV09_10890</name>
</gene>
<organism evidence="10 11">
    <name type="scientific">Pseudanabaena catenata USMAC16</name>
    <dbReference type="NCBI Taxonomy" id="1855837"/>
    <lineage>
        <taxon>Bacteria</taxon>
        <taxon>Bacillati</taxon>
        <taxon>Cyanobacteriota</taxon>
        <taxon>Cyanophyceae</taxon>
        <taxon>Pseudanabaenales</taxon>
        <taxon>Pseudanabaenaceae</taxon>
        <taxon>Pseudanabaena</taxon>
    </lineage>
</organism>
<dbReference type="PRINTS" id="PR01437">
    <property type="entry name" value="NUOXDRDTASE4"/>
</dbReference>
<evidence type="ECO:0000256" key="2">
    <source>
        <dbReference type="ARBA" id="ARBA00009025"/>
    </source>
</evidence>
<dbReference type="InterPro" id="IPR003918">
    <property type="entry name" value="NADH_UbQ_OxRdtase"/>
</dbReference>
<feature type="transmembrane region" description="Helical" evidence="8">
    <location>
        <begin position="80"/>
        <end position="100"/>
    </location>
</feature>
<dbReference type="PANTHER" id="PTHR43507:SF21">
    <property type="entry name" value="NAD(P)H-QUINONE OXIDOREDUCTASE CHAIN 4, CHLOROPLASTIC"/>
    <property type="match status" value="1"/>
</dbReference>
<reference evidence="10" key="1">
    <citation type="submission" date="2019-05" db="EMBL/GenBank/DDBJ databases">
        <title>Whole genome sequencing of Pseudanabaena catenata USMAC16.</title>
        <authorList>
            <person name="Khan Z."/>
            <person name="Omar W.M."/>
            <person name="Convey P."/>
            <person name="Merican F."/>
            <person name="Najimudin N."/>
        </authorList>
    </citation>
    <scope>NUCLEOTIDE SEQUENCE</scope>
    <source>
        <strain evidence="10">USMAC16</strain>
    </source>
</reference>
<proteinExistence type="inferred from homology"/>
<feature type="transmembrane region" description="Helical" evidence="8">
    <location>
        <begin position="107"/>
        <end position="125"/>
    </location>
</feature>
<evidence type="ECO:0000256" key="7">
    <source>
        <dbReference type="RuleBase" id="RU000320"/>
    </source>
</evidence>
<dbReference type="GO" id="GO:0016020">
    <property type="term" value="C:membrane"/>
    <property type="evidence" value="ECO:0007669"/>
    <property type="project" value="UniProtKB-SubCell"/>
</dbReference>
<feature type="domain" description="NADH:quinone oxidoreductase/Mrp antiporter transmembrane" evidence="9">
    <location>
        <begin position="125"/>
        <end position="422"/>
    </location>
</feature>